<accession>A0A562UYU6</accession>
<gene>
    <name evidence="2" type="ORF">LX16_4210</name>
</gene>
<keyword evidence="2" id="KW-0503">Monooxygenase</keyword>
<proteinExistence type="predicted"/>
<sequence>MYSLYGFVTPAPGMRSELREVLLSLVAPSRAEPGNVEYHLHEEDDGRFFLYEVWRGDADFAAHMETPHMTGFARRAGDLIAGAPEAYHGRMISPPVSVRAPV</sequence>
<dbReference type="InterPro" id="IPR011008">
    <property type="entry name" value="Dimeric_a/b-barrel"/>
</dbReference>
<reference evidence="2 3" key="1">
    <citation type="journal article" date="2013" name="Stand. Genomic Sci.">
        <title>Genomic Encyclopedia of Type Strains, Phase I: The one thousand microbial genomes (KMG-I) project.</title>
        <authorList>
            <person name="Kyrpides N.C."/>
            <person name="Woyke T."/>
            <person name="Eisen J.A."/>
            <person name="Garrity G."/>
            <person name="Lilburn T.G."/>
            <person name="Beck B.J."/>
            <person name="Whitman W.B."/>
            <person name="Hugenholtz P."/>
            <person name="Klenk H.P."/>
        </authorList>
    </citation>
    <scope>NUCLEOTIDE SEQUENCE [LARGE SCALE GENOMIC DNA]</scope>
    <source>
        <strain evidence="2 3">DSM 45044</strain>
    </source>
</reference>
<dbReference type="OrthoDB" id="5080511at2"/>
<dbReference type="Gene3D" id="3.30.70.100">
    <property type="match status" value="1"/>
</dbReference>
<dbReference type="InterPro" id="IPR007138">
    <property type="entry name" value="ABM_dom"/>
</dbReference>
<evidence type="ECO:0000313" key="2">
    <source>
        <dbReference type="EMBL" id="TWJ10786.1"/>
    </source>
</evidence>
<evidence type="ECO:0000259" key="1">
    <source>
        <dbReference type="PROSITE" id="PS51725"/>
    </source>
</evidence>
<dbReference type="Proteomes" id="UP000321617">
    <property type="component" value="Unassembled WGS sequence"/>
</dbReference>
<dbReference type="PANTHER" id="PTHR33336:SF3">
    <property type="entry name" value="ABM DOMAIN-CONTAINING PROTEIN"/>
    <property type="match status" value="1"/>
</dbReference>
<evidence type="ECO:0000313" key="3">
    <source>
        <dbReference type="Proteomes" id="UP000321617"/>
    </source>
</evidence>
<comment type="caution">
    <text evidence="2">The sequence shown here is derived from an EMBL/GenBank/DDBJ whole genome shotgun (WGS) entry which is preliminary data.</text>
</comment>
<name>A0A562UYU6_9ACTN</name>
<keyword evidence="3" id="KW-1185">Reference proteome</keyword>
<organism evidence="2 3">
    <name type="scientific">Stackebrandtia albiflava</name>
    <dbReference type="NCBI Taxonomy" id="406432"/>
    <lineage>
        <taxon>Bacteria</taxon>
        <taxon>Bacillati</taxon>
        <taxon>Actinomycetota</taxon>
        <taxon>Actinomycetes</taxon>
        <taxon>Glycomycetales</taxon>
        <taxon>Glycomycetaceae</taxon>
        <taxon>Stackebrandtia</taxon>
    </lineage>
</organism>
<protein>
    <submittedName>
        <fullName evidence="2">Quinol monooxygenase YgiN</fullName>
    </submittedName>
</protein>
<dbReference type="RefSeq" id="WP_147141797.1">
    <property type="nucleotide sequence ID" value="NZ_BAABIJ010000003.1"/>
</dbReference>
<keyword evidence="2" id="KW-0560">Oxidoreductase</keyword>
<dbReference type="SUPFAM" id="SSF54909">
    <property type="entry name" value="Dimeric alpha+beta barrel"/>
    <property type="match status" value="1"/>
</dbReference>
<dbReference type="AlphaFoldDB" id="A0A562UYU6"/>
<dbReference type="Pfam" id="PF03992">
    <property type="entry name" value="ABM"/>
    <property type="match status" value="1"/>
</dbReference>
<dbReference type="PROSITE" id="PS51725">
    <property type="entry name" value="ABM"/>
    <property type="match status" value="1"/>
</dbReference>
<feature type="domain" description="ABM" evidence="1">
    <location>
        <begin position="2"/>
        <end position="88"/>
    </location>
</feature>
<dbReference type="GO" id="GO:0004497">
    <property type="term" value="F:monooxygenase activity"/>
    <property type="evidence" value="ECO:0007669"/>
    <property type="project" value="UniProtKB-KW"/>
</dbReference>
<dbReference type="PANTHER" id="PTHR33336">
    <property type="entry name" value="QUINOL MONOOXYGENASE YGIN-RELATED"/>
    <property type="match status" value="1"/>
</dbReference>
<dbReference type="InterPro" id="IPR050744">
    <property type="entry name" value="AI-2_Isomerase_LsrG"/>
</dbReference>
<dbReference type="EMBL" id="VLLL01000007">
    <property type="protein sequence ID" value="TWJ10786.1"/>
    <property type="molecule type" value="Genomic_DNA"/>
</dbReference>